<dbReference type="SUPFAM" id="SSF53092">
    <property type="entry name" value="Creatinase/prolidase N-terminal domain"/>
    <property type="match status" value="1"/>
</dbReference>
<dbReference type="PROSITE" id="PS00491">
    <property type="entry name" value="PROLINE_PEPTIDASE"/>
    <property type="match status" value="1"/>
</dbReference>
<dbReference type="Pfam" id="PF01321">
    <property type="entry name" value="Creatinase_N"/>
    <property type="match status" value="1"/>
</dbReference>
<sequence length="357" mass="38278">MGGIQMTRIAQLQQQMARQALDGMVVTEQSNVRYLTGFTGEETYLLVTPDAALLITDSRFVEQAKLQTKTPFMTQTKGLTATIADLIDRDGLHRIGFEDTVSYSDYAAMSQHGTWVATTNLVGQIREVKDAGEVALLQKAIDITMLGYEHVIATIRPGMTEQAVANDLEFFMREQGAEGVAFETIVASGARGAMPHGAATDKIIAVGDVVTLDFGAQYQGYMADITRTFAVGAPDTRLIEAYRIVFAAQQAGAKSLAPGVTGQAIDKATRDVIDTAGYGKYFGHGTGHGIGLSIHEGPGAWRPYKHANQATGNVETIEPGIYLPGIGGIRIEDDFLITAAGSRQLSPQAPPELLIIK</sequence>
<dbReference type="GO" id="GO:0004177">
    <property type="term" value="F:aminopeptidase activity"/>
    <property type="evidence" value="ECO:0007669"/>
    <property type="project" value="UniProtKB-KW"/>
</dbReference>
<dbReference type="PATRIC" id="fig|1423727.3.peg.538"/>
<dbReference type="InterPro" id="IPR036005">
    <property type="entry name" value="Creatinase/aminopeptidase-like"/>
</dbReference>
<dbReference type="InterPro" id="IPR000587">
    <property type="entry name" value="Creatinase_N"/>
</dbReference>
<name>A0A0R2AZX9_9LACO</name>
<accession>A0A0R2AZX9</accession>
<proteinExistence type="inferred from homology"/>
<dbReference type="InterPro" id="IPR029149">
    <property type="entry name" value="Creatin/AminoP/Spt16_N"/>
</dbReference>
<reference evidence="6 7" key="1">
    <citation type="journal article" date="2015" name="Genome Announc.">
        <title>Expanding the biotechnology potential of lactobacilli through comparative genomics of 213 strains and associated genera.</title>
        <authorList>
            <person name="Sun Z."/>
            <person name="Harris H.M."/>
            <person name="McCann A."/>
            <person name="Guo C."/>
            <person name="Argimon S."/>
            <person name="Zhang W."/>
            <person name="Yang X."/>
            <person name="Jeffery I.B."/>
            <person name="Cooney J.C."/>
            <person name="Kagawa T.F."/>
            <person name="Liu W."/>
            <person name="Song Y."/>
            <person name="Salvetti E."/>
            <person name="Wrobel A."/>
            <person name="Rasinkangas P."/>
            <person name="Parkhill J."/>
            <person name="Rea M.C."/>
            <person name="O'Sullivan O."/>
            <person name="Ritari J."/>
            <person name="Douillard F.P."/>
            <person name="Paul Ross R."/>
            <person name="Yang R."/>
            <person name="Briner A.E."/>
            <person name="Felis G.E."/>
            <person name="de Vos W.M."/>
            <person name="Barrangou R."/>
            <person name="Klaenhammer T.R."/>
            <person name="Caufield P.W."/>
            <person name="Cui Y."/>
            <person name="Zhang H."/>
            <person name="O'Toole P.W."/>
        </authorList>
    </citation>
    <scope>NUCLEOTIDE SEQUENCE [LARGE SCALE GENOMIC DNA]</scope>
    <source>
        <strain evidence="6 7">DSM 23927</strain>
    </source>
</reference>
<keyword evidence="6" id="KW-0031">Aminopeptidase</keyword>
<evidence type="ECO:0000313" key="6">
    <source>
        <dbReference type="EMBL" id="KRM72824.1"/>
    </source>
</evidence>
<dbReference type="InterPro" id="IPR000994">
    <property type="entry name" value="Pept_M24"/>
</dbReference>
<protein>
    <submittedName>
        <fullName evidence="6">Aminopeptidase P</fullName>
    </submittedName>
</protein>
<evidence type="ECO:0000256" key="3">
    <source>
        <dbReference type="RuleBase" id="RU000590"/>
    </source>
</evidence>
<dbReference type="InterPro" id="IPR001131">
    <property type="entry name" value="Peptidase_M24B_aminopep-P_CS"/>
</dbReference>
<dbReference type="AlphaFoldDB" id="A0A0R2AZX9"/>
<evidence type="ECO:0000259" key="4">
    <source>
        <dbReference type="Pfam" id="PF00557"/>
    </source>
</evidence>
<keyword evidence="1 3" id="KW-0479">Metal-binding</keyword>
<dbReference type="Gene3D" id="3.40.350.10">
    <property type="entry name" value="Creatinase/prolidase N-terminal domain"/>
    <property type="match status" value="1"/>
</dbReference>
<dbReference type="STRING" id="1423727.FC34_GL000535"/>
<evidence type="ECO:0000259" key="5">
    <source>
        <dbReference type="Pfam" id="PF01321"/>
    </source>
</evidence>
<organism evidence="6 7">
    <name type="scientific">Lacticaseibacillus brantae DSM 23927</name>
    <dbReference type="NCBI Taxonomy" id="1423727"/>
    <lineage>
        <taxon>Bacteria</taxon>
        <taxon>Bacillati</taxon>
        <taxon>Bacillota</taxon>
        <taxon>Bacilli</taxon>
        <taxon>Lactobacillales</taxon>
        <taxon>Lactobacillaceae</taxon>
        <taxon>Lacticaseibacillus</taxon>
    </lineage>
</organism>
<keyword evidence="7" id="KW-1185">Reference proteome</keyword>
<evidence type="ECO:0000256" key="1">
    <source>
        <dbReference type="ARBA" id="ARBA00022723"/>
    </source>
</evidence>
<dbReference type="Pfam" id="PF00557">
    <property type="entry name" value="Peptidase_M24"/>
    <property type="match status" value="1"/>
</dbReference>
<dbReference type="GO" id="GO:0046872">
    <property type="term" value="F:metal ion binding"/>
    <property type="evidence" value="ECO:0007669"/>
    <property type="project" value="UniProtKB-KW"/>
</dbReference>
<keyword evidence="6" id="KW-0645">Protease</keyword>
<evidence type="ECO:0000313" key="7">
    <source>
        <dbReference type="Proteomes" id="UP000051672"/>
    </source>
</evidence>
<gene>
    <name evidence="6" type="ORF">FC34_GL000535</name>
</gene>
<dbReference type="Gene3D" id="3.90.230.10">
    <property type="entry name" value="Creatinase/methionine aminopeptidase superfamily"/>
    <property type="match status" value="1"/>
</dbReference>
<evidence type="ECO:0000256" key="2">
    <source>
        <dbReference type="ARBA" id="ARBA00022801"/>
    </source>
</evidence>
<keyword evidence="2" id="KW-0378">Hydrolase</keyword>
<dbReference type="Proteomes" id="UP000051672">
    <property type="component" value="Unassembled WGS sequence"/>
</dbReference>
<dbReference type="EMBL" id="AYZQ01000001">
    <property type="protein sequence ID" value="KRM72824.1"/>
    <property type="molecule type" value="Genomic_DNA"/>
</dbReference>
<dbReference type="PANTHER" id="PTHR46112:SF3">
    <property type="entry name" value="AMINOPEPTIDASE YPDF"/>
    <property type="match status" value="1"/>
</dbReference>
<feature type="domain" description="Peptidase M24" evidence="4">
    <location>
        <begin position="136"/>
        <end position="339"/>
    </location>
</feature>
<dbReference type="InterPro" id="IPR050659">
    <property type="entry name" value="Peptidase_M24B"/>
</dbReference>
<dbReference type="SUPFAM" id="SSF55920">
    <property type="entry name" value="Creatinase/aminopeptidase"/>
    <property type="match status" value="1"/>
</dbReference>
<comment type="caution">
    <text evidence="6">The sequence shown here is derived from an EMBL/GenBank/DDBJ whole genome shotgun (WGS) entry which is preliminary data.</text>
</comment>
<dbReference type="CDD" id="cd01092">
    <property type="entry name" value="APP-like"/>
    <property type="match status" value="1"/>
</dbReference>
<feature type="domain" description="Creatinase N-terminal" evidence="5">
    <location>
        <begin position="8"/>
        <end position="128"/>
    </location>
</feature>
<comment type="similarity">
    <text evidence="3">Belongs to the peptidase M24B family.</text>
</comment>
<dbReference type="PANTHER" id="PTHR46112">
    <property type="entry name" value="AMINOPEPTIDASE"/>
    <property type="match status" value="1"/>
</dbReference>